<sequence>MTVMFLLFPGALLLLFGHLWSRSTTEAAPKVAALSIQACGALTIGVAALASAASWTAKLPVLLSSTILLAMCAYAYIRVRQTIQDPD</sequence>
<keyword evidence="1" id="KW-0472">Membrane</keyword>
<dbReference type="AlphaFoldDB" id="V9XS64"/>
<feature type="transmembrane region" description="Helical" evidence="1">
    <location>
        <begin position="31"/>
        <end position="52"/>
    </location>
</feature>
<evidence type="ECO:0000313" key="2">
    <source>
        <dbReference type="EMBL" id="AHD24242.1"/>
    </source>
</evidence>
<dbReference type="EMBL" id="CP006997">
    <property type="protein sequence ID" value="AHD24242.1"/>
    <property type="molecule type" value="Genomic_DNA"/>
</dbReference>
<accession>V9XS64</accession>
<geneLocation type="plasmid" evidence="3">
    <name>1</name>
</geneLocation>
<organism evidence="2 3">
    <name type="scientific">Rhodococcus pyridinivorans SB3094</name>
    <dbReference type="NCBI Taxonomy" id="1435356"/>
    <lineage>
        <taxon>Bacteria</taxon>
        <taxon>Bacillati</taxon>
        <taxon>Actinomycetota</taxon>
        <taxon>Actinomycetes</taxon>
        <taxon>Mycobacteriales</taxon>
        <taxon>Nocardiaceae</taxon>
        <taxon>Rhodococcus</taxon>
    </lineage>
</organism>
<gene>
    <name evidence="2" type="ORF">Y013_24940</name>
</gene>
<dbReference type="KEGG" id="rpy:Y013_24940"/>
<proteinExistence type="predicted"/>
<name>V9XS64_9NOCA</name>
<dbReference type="GeneID" id="29939923"/>
<keyword evidence="2" id="KW-0614">Plasmid</keyword>
<keyword evidence="1" id="KW-0812">Transmembrane</keyword>
<keyword evidence="1" id="KW-1133">Transmembrane helix</keyword>
<reference evidence="2 3" key="1">
    <citation type="journal article" date="2014" name="Genome Announc.">
        <title>Complete Genome of Rhodococcus pyridinivorans SB3094, a Methyl-Ethyl-Ketone-Degrading Bacterium Used for Bioaugmentation.</title>
        <authorList>
            <person name="Dueholm M.S."/>
            <person name="Albertsen M."/>
            <person name="D'Imperio S."/>
            <person name="Tale V.P."/>
            <person name="Lewis D."/>
            <person name="Nielsen P.H."/>
            <person name="Nielsen J.L."/>
        </authorList>
    </citation>
    <scope>NUCLEOTIDE SEQUENCE [LARGE SCALE GENOMIC DNA]</scope>
    <source>
        <strain evidence="3">SB3094</strain>
        <plasmid evidence="3">1</plasmid>
    </source>
</reference>
<protein>
    <submittedName>
        <fullName evidence="2">Uncharacterized protein</fullName>
    </submittedName>
</protein>
<dbReference type="Proteomes" id="UP000018781">
    <property type="component" value="Plasmid unnamed"/>
</dbReference>
<feature type="transmembrane region" description="Helical" evidence="1">
    <location>
        <begin position="59"/>
        <end position="77"/>
    </location>
</feature>
<dbReference type="RefSeq" id="WP_024100203.1">
    <property type="nucleotide sequence ID" value="NC_023144.1"/>
</dbReference>
<evidence type="ECO:0000313" key="3">
    <source>
        <dbReference type="Proteomes" id="UP000018781"/>
    </source>
</evidence>
<dbReference type="PATRIC" id="fig|1435356.3.peg.5028"/>
<evidence type="ECO:0000256" key="1">
    <source>
        <dbReference type="SAM" id="Phobius"/>
    </source>
</evidence>
<dbReference type="HOGENOM" id="CLU_2510536_0_0_11"/>